<dbReference type="OMA" id="SIIQRYC"/>
<dbReference type="PROSITE" id="PS51421">
    <property type="entry name" value="RAS"/>
    <property type="match status" value="1"/>
</dbReference>
<dbReference type="Pfam" id="PF00071">
    <property type="entry name" value="Ras"/>
    <property type="match status" value="1"/>
</dbReference>
<dbReference type="SUPFAM" id="SSF52540">
    <property type="entry name" value="P-loop containing nucleoside triphosphate hydrolases"/>
    <property type="match status" value="1"/>
</dbReference>
<comment type="similarity">
    <text evidence="1">Belongs to the small GTPase superfamily. Rab family.</text>
</comment>
<dbReference type="InterPro" id="IPR005225">
    <property type="entry name" value="Small_GTP-bd"/>
</dbReference>
<evidence type="ECO:0000256" key="1">
    <source>
        <dbReference type="ARBA" id="ARBA00006270"/>
    </source>
</evidence>
<keyword evidence="6" id="KW-1185">Reference proteome</keyword>
<evidence type="ECO:0000256" key="4">
    <source>
        <dbReference type="SAM" id="MobiDB-lite"/>
    </source>
</evidence>
<dbReference type="PROSITE" id="PS51419">
    <property type="entry name" value="RAB"/>
    <property type="match status" value="1"/>
</dbReference>
<dbReference type="PANTHER" id="PTHR47981:SF39">
    <property type="entry name" value="RAS-RELATED PROTEIN RAB"/>
    <property type="match status" value="1"/>
</dbReference>
<feature type="compositionally biased region" description="Low complexity" evidence="4">
    <location>
        <begin position="204"/>
        <end position="220"/>
    </location>
</feature>
<dbReference type="SMART" id="SM00174">
    <property type="entry name" value="RHO"/>
    <property type="match status" value="1"/>
</dbReference>
<dbReference type="SMART" id="SM00173">
    <property type="entry name" value="RAS"/>
    <property type="match status" value="1"/>
</dbReference>
<dbReference type="EMBL" id="LODT01000031">
    <property type="protein sequence ID" value="KYQ92174.1"/>
    <property type="molecule type" value="Genomic_DNA"/>
</dbReference>
<comment type="caution">
    <text evidence="5">The sequence shown here is derived from an EMBL/GenBank/DDBJ whole genome shotgun (WGS) entry which is preliminary data.</text>
</comment>
<keyword evidence="2" id="KW-0547">Nucleotide-binding</keyword>
<dbReference type="GO" id="GO:0090385">
    <property type="term" value="P:phagosome-lysosome fusion"/>
    <property type="evidence" value="ECO:0007669"/>
    <property type="project" value="TreeGrafter"/>
</dbReference>
<dbReference type="GO" id="GO:0008333">
    <property type="term" value="P:endosome to lysosome transport"/>
    <property type="evidence" value="ECO:0007669"/>
    <property type="project" value="TreeGrafter"/>
</dbReference>
<dbReference type="Gene3D" id="3.40.50.300">
    <property type="entry name" value="P-loop containing nucleotide triphosphate hydrolases"/>
    <property type="match status" value="1"/>
</dbReference>
<evidence type="ECO:0000313" key="6">
    <source>
        <dbReference type="Proteomes" id="UP000076078"/>
    </source>
</evidence>
<dbReference type="PANTHER" id="PTHR47981">
    <property type="entry name" value="RAB FAMILY"/>
    <property type="match status" value="1"/>
</dbReference>
<dbReference type="GO" id="GO:0005764">
    <property type="term" value="C:lysosome"/>
    <property type="evidence" value="ECO:0007669"/>
    <property type="project" value="TreeGrafter"/>
</dbReference>
<dbReference type="NCBIfam" id="TIGR00231">
    <property type="entry name" value="small_GTP"/>
    <property type="match status" value="1"/>
</dbReference>
<dbReference type="OrthoDB" id="245989at2759"/>
<dbReference type="Proteomes" id="UP000076078">
    <property type="component" value="Unassembled WGS sequence"/>
</dbReference>
<dbReference type="FunFam" id="3.40.50.300:FF:001800">
    <property type="entry name" value="Rab family GTPase"/>
    <property type="match status" value="1"/>
</dbReference>
<protein>
    <submittedName>
        <fullName evidence="5">Rab GTPase</fullName>
    </submittedName>
</protein>
<dbReference type="STRING" id="361077.A0A151ZE60"/>
<evidence type="ECO:0000313" key="5">
    <source>
        <dbReference type="EMBL" id="KYQ92174.1"/>
    </source>
</evidence>
<reference evidence="5 6" key="1">
    <citation type="submission" date="2015-12" db="EMBL/GenBank/DDBJ databases">
        <title>Dictyostelia acquired genes for synthesis and detection of signals that induce cell-type specialization by lateral gene transfer from prokaryotes.</title>
        <authorList>
            <person name="Gloeckner G."/>
            <person name="Schaap P."/>
        </authorList>
    </citation>
    <scope>NUCLEOTIDE SEQUENCE [LARGE SCALE GENOMIC DNA]</scope>
    <source>
        <strain evidence="5 6">TK</strain>
    </source>
</reference>
<organism evidence="5 6">
    <name type="scientific">Tieghemostelium lacteum</name>
    <name type="common">Slime mold</name>
    <name type="synonym">Dictyostelium lacteum</name>
    <dbReference type="NCBI Taxonomy" id="361077"/>
    <lineage>
        <taxon>Eukaryota</taxon>
        <taxon>Amoebozoa</taxon>
        <taxon>Evosea</taxon>
        <taxon>Eumycetozoa</taxon>
        <taxon>Dictyostelia</taxon>
        <taxon>Dictyosteliales</taxon>
        <taxon>Raperosteliaceae</taxon>
        <taxon>Tieghemostelium</taxon>
    </lineage>
</organism>
<dbReference type="PRINTS" id="PR00449">
    <property type="entry name" value="RASTRNSFRMNG"/>
</dbReference>
<gene>
    <name evidence="5" type="ORF">DLAC_07015</name>
</gene>
<name>A0A151ZE60_TIELA</name>
<dbReference type="GO" id="GO:0005525">
    <property type="term" value="F:GTP binding"/>
    <property type="evidence" value="ECO:0007669"/>
    <property type="project" value="UniProtKB-KW"/>
</dbReference>
<dbReference type="SMART" id="SM00175">
    <property type="entry name" value="RAB"/>
    <property type="match status" value="1"/>
</dbReference>
<dbReference type="InterPro" id="IPR027417">
    <property type="entry name" value="P-loop_NTPase"/>
</dbReference>
<dbReference type="InterPro" id="IPR001806">
    <property type="entry name" value="Small_GTPase"/>
</dbReference>
<keyword evidence="3" id="KW-0342">GTP-binding</keyword>
<dbReference type="GO" id="GO:0045335">
    <property type="term" value="C:phagocytic vesicle"/>
    <property type="evidence" value="ECO:0007669"/>
    <property type="project" value="TreeGrafter"/>
</dbReference>
<feature type="region of interest" description="Disordered" evidence="4">
    <location>
        <begin position="195"/>
        <end position="220"/>
    </location>
</feature>
<proteinExistence type="inferred from homology"/>
<dbReference type="InParanoid" id="A0A151ZE60"/>
<dbReference type="SMART" id="SM00176">
    <property type="entry name" value="RAN"/>
    <property type="match status" value="1"/>
</dbReference>
<sequence length="220" mass="24847">MSKNAYHANDDQEGNEDPISLKILVVGKLACGKTSIIQRYCNNDFQGRYKPTIGVDFQTKEIEVGNRRVILQLWDIAGQERFGHMTRVYFQNADGAIVVFDATRPGTFTGAKEWKDDIDNCFPAAEGEEGLPTILLANKIDLLQPPYQFPEDIDTFCQNNVFYKHFFTSAKEDTNINEGIDELVKKILESEQHQKTNPNAFKLTPNTEPTTTTPTTKTCC</sequence>
<dbReference type="AlphaFoldDB" id="A0A151ZE60"/>
<dbReference type="GO" id="GO:0003924">
    <property type="term" value="F:GTPase activity"/>
    <property type="evidence" value="ECO:0007669"/>
    <property type="project" value="InterPro"/>
</dbReference>
<dbReference type="GO" id="GO:0005770">
    <property type="term" value="C:late endosome"/>
    <property type="evidence" value="ECO:0007669"/>
    <property type="project" value="TreeGrafter"/>
</dbReference>
<evidence type="ECO:0000256" key="2">
    <source>
        <dbReference type="ARBA" id="ARBA00022741"/>
    </source>
</evidence>
<accession>A0A151ZE60</accession>
<evidence type="ECO:0000256" key="3">
    <source>
        <dbReference type="ARBA" id="ARBA00023134"/>
    </source>
</evidence>